<evidence type="ECO:0000313" key="6">
    <source>
        <dbReference type="Proteomes" id="UP000465785"/>
    </source>
</evidence>
<dbReference type="InterPro" id="IPR013216">
    <property type="entry name" value="Methyltransf_11"/>
</dbReference>
<dbReference type="Pfam" id="PF08241">
    <property type="entry name" value="Methyltransf_11"/>
    <property type="match status" value="1"/>
</dbReference>
<dbReference type="Gene3D" id="3.40.50.150">
    <property type="entry name" value="Vaccinia Virus protein VP39"/>
    <property type="match status" value="1"/>
</dbReference>
<reference evidence="5 6" key="1">
    <citation type="journal article" date="2019" name="Emerg. Microbes Infect.">
        <title>Comprehensive subspecies identification of 175 nontuberculous mycobacteria species based on 7547 genomic profiles.</title>
        <authorList>
            <person name="Matsumoto Y."/>
            <person name="Kinjo T."/>
            <person name="Motooka D."/>
            <person name="Nabeya D."/>
            <person name="Jung N."/>
            <person name="Uechi K."/>
            <person name="Horii T."/>
            <person name="Iida T."/>
            <person name="Fujita J."/>
            <person name="Nakamura S."/>
        </authorList>
    </citation>
    <scope>NUCLEOTIDE SEQUENCE [LARGE SCALE GENOMIC DNA]</scope>
    <source>
        <strain evidence="5 6">JCM 6399</strain>
    </source>
</reference>
<dbReference type="SUPFAM" id="SSF53335">
    <property type="entry name" value="S-adenosyl-L-methionine-dependent methyltransferases"/>
    <property type="match status" value="1"/>
</dbReference>
<dbReference type="AlphaFoldDB" id="A0A9W4FDJ4"/>
<dbReference type="RefSeq" id="WP_163726395.1">
    <property type="nucleotide sequence ID" value="NZ_AP022601.1"/>
</dbReference>
<evidence type="ECO:0000259" key="4">
    <source>
        <dbReference type="SMART" id="SM00650"/>
    </source>
</evidence>
<dbReference type="GO" id="GO:0000179">
    <property type="term" value="F:rRNA (adenine-N6,N6-)-dimethyltransferase activity"/>
    <property type="evidence" value="ECO:0007669"/>
    <property type="project" value="InterPro"/>
</dbReference>
<name>A0A9W4FDJ4_9MYCO</name>
<proteinExistence type="predicted"/>
<protein>
    <submittedName>
        <fullName evidence="5">Methyltransferase type 11</fullName>
    </submittedName>
</protein>
<dbReference type="KEGG" id="mgau:MGALJ_08060"/>
<dbReference type="EMBL" id="AP022601">
    <property type="protein sequence ID" value="BBY91137.1"/>
    <property type="molecule type" value="Genomic_DNA"/>
</dbReference>
<dbReference type="SMART" id="SM00650">
    <property type="entry name" value="rADc"/>
    <property type="match status" value="1"/>
</dbReference>
<keyword evidence="1 5" id="KW-0489">Methyltransferase</keyword>
<dbReference type="InterPro" id="IPR029063">
    <property type="entry name" value="SAM-dependent_MTases_sf"/>
</dbReference>
<keyword evidence="6" id="KW-1185">Reference proteome</keyword>
<keyword evidence="3" id="KW-0949">S-adenosyl-L-methionine</keyword>
<evidence type="ECO:0000313" key="5">
    <source>
        <dbReference type="EMBL" id="BBY91137.1"/>
    </source>
</evidence>
<organism evidence="5 6">
    <name type="scientific">Mycobacterium gallinarum</name>
    <dbReference type="NCBI Taxonomy" id="39689"/>
    <lineage>
        <taxon>Bacteria</taxon>
        <taxon>Bacillati</taxon>
        <taxon>Actinomycetota</taxon>
        <taxon>Actinomycetes</taxon>
        <taxon>Mycobacteriales</taxon>
        <taxon>Mycobacteriaceae</taxon>
        <taxon>Mycobacterium</taxon>
    </lineage>
</organism>
<accession>A0A9W4FDJ4</accession>
<keyword evidence="2" id="KW-0808">Transferase</keyword>
<feature type="domain" description="Ribosomal RNA adenine methylase transferase N-terminal" evidence="4">
    <location>
        <begin position="16"/>
        <end position="138"/>
    </location>
</feature>
<evidence type="ECO:0000256" key="2">
    <source>
        <dbReference type="ARBA" id="ARBA00022679"/>
    </source>
</evidence>
<sequence>MNEAHERCGSDEWRQMIREVILPWALGETDLGDDVLEVGPGYGATTDVLSESVPKLTSVEIDEQLAAMLTDRFADKPGVRIVRGDATALTYEDDRFTGAACFTMLHHVPTIELQDRLFAEVARVLRPGAALVASDSLASAELEAHHEGDTYNPVDPVTLQSRLEAAGFERIEVRTNPYGWSAIAHVAS</sequence>
<evidence type="ECO:0000256" key="1">
    <source>
        <dbReference type="ARBA" id="ARBA00022603"/>
    </source>
</evidence>
<dbReference type="InterPro" id="IPR020598">
    <property type="entry name" value="rRNA_Ade_methylase_Trfase_N"/>
</dbReference>
<gene>
    <name evidence="5" type="ORF">MGALJ_08060</name>
</gene>
<evidence type="ECO:0000256" key="3">
    <source>
        <dbReference type="ARBA" id="ARBA00022691"/>
    </source>
</evidence>
<dbReference type="Proteomes" id="UP000465785">
    <property type="component" value="Chromosome"/>
</dbReference>
<dbReference type="CDD" id="cd02440">
    <property type="entry name" value="AdoMet_MTases"/>
    <property type="match status" value="1"/>
</dbReference>